<evidence type="ECO:0000256" key="1">
    <source>
        <dbReference type="ARBA" id="ARBA00022527"/>
    </source>
</evidence>
<feature type="region of interest" description="Disordered" evidence="2">
    <location>
        <begin position="1"/>
        <end position="20"/>
    </location>
</feature>
<dbReference type="GO" id="GO:0004674">
    <property type="term" value="F:protein serine/threonine kinase activity"/>
    <property type="evidence" value="ECO:0007669"/>
    <property type="project" value="UniProtKB-KW"/>
</dbReference>
<keyword evidence="1" id="KW-0808">Transferase</keyword>
<dbReference type="Proteomes" id="UP000483802">
    <property type="component" value="Unassembled WGS sequence"/>
</dbReference>
<reference evidence="4 5" key="1">
    <citation type="submission" date="2019-11" db="EMBL/GenBank/DDBJ databases">
        <title>Streptomyces typhae sp. nov., a novel endophytic actinomycete isolated from the root of cattail pollen (Typha angustifolia L.).</title>
        <authorList>
            <person name="Peng C."/>
        </authorList>
    </citation>
    <scope>NUCLEOTIDE SEQUENCE [LARGE SCALE GENOMIC DNA]</scope>
    <source>
        <strain evidence="5">p1417</strain>
    </source>
</reference>
<keyword evidence="1" id="KW-0723">Serine/threonine-protein kinase</keyword>
<keyword evidence="4" id="KW-0547">Nucleotide-binding</keyword>
<keyword evidence="5" id="KW-1185">Reference proteome</keyword>
<feature type="region of interest" description="Disordered" evidence="2">
    <location>
        <begin position="89"/>
        <end position="111"/>
    </location>
</feature>
<name>A0A6L6WXK0_9ACTN</name>
<evidence type="ECO:0000256" key="2">
    <source>
        <dbReference type="SAM" id="MobiDB-lite"/>
    </source>
</evidence>
<protein>
    <submittedName>
        <fullName evidence="4">ATP-binding protein</fullName>
    </submittedName>
</protein>
<sequence length="168" mass="18154">MPHQVQTPTSAHTFTQRISASPRGARLARRLVRYHLDGWGVPYGSELSDTVAQIAAELAANAATHGRVPGRDFQLRLLLRADGVRVEVSDTRTECGPPQRPEPPPDEAESGRGLVLVAALAARWGVESRAVGKTVWALVAPPERPDDVSDDVLDEVRGPAHPVPTREP</sequence>
<dbReference type="InterPro" id="IPR003594">
    <property type="entry name" value="HATPase_dom"/>
</dbReference>
<accession>A0A6L6WXK0</accession>
<feature type="compositionally biased region" description="Polar residues" evidence="2">
    <location>
        <begin position="1"/>
        <end position="19"/>
    </location>
</feature>
<dbReference type="RefSeq" id="WP_157166120.1">
    <property type="nucleotide sequence ID" value="NZ_WPNZ01000008.1"/>
</dbReference>
<dbReference type="InterPro" id="IPR050267">
    <property type="entry name" value="Anti-sigma-factor_SerPK"/>
</dbReference>
<dbReference type="AlphaFoldDB" id="A0A6L6WXK0"/>
<feature type="region of interest" description="Disordered" evidence="2">
    <location>
        <begin position="141"/>
        <end position="168"/>
    </location>
</feature>
<dbReference type="GO" id="GO:0005524">
    <property type="term" value="F:ATP binding"/>
    <property type="evidence" value="ECO:0007669"/>
    <property type="project" value="UniProtKB-KW"/>
</dbReference>
<dbReference type="SUPFAM" id="SSF55874">
    <property type="entry name" value="ATPase domain of HSP90 chaperone/DNA topoisomerase II/histidine kinase"/>
    <property type="match status" value="1"/>
</dbReference>
<feature type="compositionally biased region" description="Basic and acidic residues" evidence="2">
    <location>
        <begin position="154"/>
        <end position="168"/>
    </location>
</feature>
<evidence type="ECO:0000259" key="3">
    <source>
        <dbReference type="Pfam" id="PF13581"/>
    </source>
</evidence>
<dbReference type="InterPro" id="IPR036890">
    <property type="entry name" value="HATPase_C_sf"/>
</dbReference>
<keyword evidence="4" id="KW-0067">ATP-binding</keyword>
<keyword evidence="1" id="KW-0418">Kinase</keyword>
<evidence type="ECO:0000313" key="5">
    <source>
        <dbReference type="Proteomes" id="UP000483802"/>
    </source>
</evidence>
<gene>
    <name evidence="4" type="ORF">GPA10_15980</name>
</gene>
<dbReference type="PANTHER" id="PTHR35526">
    <property type="entry name" value="ANTI-SIGMA-F FACTOR RSBW-RELATED"/>
    <property type="match status" value="1"/>
</dbReference>
<dbReference type="EMBL" id="WPNZ01000008">
    <property type="protein sequence ID" value="MVO86216.1"/>
    <property type="molecule type" value="Genomic_DNA"/>
</dbReference>
<dbReference type="Pfam" id="PF13581">
    <property type="entry name" value="HATPase_c_2"/>
    <property type="match status" value="1"/>
</dbReference>
<proteinExistence type="predicted"/>
<dbReference type="CDD" id="cd16936">
    <property type="entry name" value="HATPase_RsbW-like"/>
    <property type="match status" value="1"/>
</dbReference>
<comment type="caution">
    <text evidence="4">The sequence shown here is derived from an EMBL/GenBank/DDBJ whole genome shotgun (WGS) entry which is preliminary data.</text>
</comment>
<organism evidence="4 5">
    <name type="scientific">Streptomyces typhae</name>
    <dbReference type="NCBI Taxonomy" id="2681492"/>
    <lineage>
        <taxon>Bacteria</taxon>
        <taxon>Bacillati</taxon>
        <taxon>Actinomycetota</taxon>
        <taxon>Actinomycetes</taxon>
        <taxon>Kitasatosporales</taxon>
        <taxon>Streptomycetaceae</taxon>
        <taxon>Streptomyces</taxon>
    </lineage>
</organism>
<feature type="domain" description="Histidine kinase/HSP90-like ATPase" evidence="3">
    <location>
        <begin position="18"/>
        <end position="137"/>
    </location>
</feature>
<dbReference type="PANTHER" id="PTHR35526:SF3">
    <property type="entry name" value="ANTI-SIGMA-F FACTOR RSBW"/>
    <property type="match status" value="1"/>
</dbReference>
<evidence type="ECO:0000313" key="4">
    <source>
        <dbReference type="EMBL" id="MVO86216.1"/>
    </source>
</evidence>
<dbReference type="Gene3D" id="3.30.565.10">
    <property type="entry name" value="Histidine kinase-like ATPase, C-terminal domain"/>
    <property type="match status" value="1"/>
</dbReference>